<reference evidence="1 2" key="1">
    <citation type="submission" date="2020-04" db="EMBL/GenBank/DDBJ databases">
        <title>MicrobeNet Type strains.</title>
        <authorList>
            <person name="Nicholson A.C."/>
        </authorList>
    </citation>
    <scope>NUCLEOTIDE SEQUENCE [LARGE SCALE GENOMIC DNA]</scope>
    <source>
        <strain evidence="1 2">ATCC 700731</strain>
    </source>
</reference>
<comment type="caution">
    <text evidence="1">The sequence shown here is derived from an EMBL/GenBank/DDBJ whole genome shotgun (WGS) entry which is preliminary data.</text>
</comment>
<accession>A0A7X6MRR9</accession>
<protein>
    <recommendedName>
        <fullName evidence="3">Head-to-tail stopper</fullName>
    </recommendedName>
</protein>
<sequence>MSTAKVWRFERSWKGEATNSPEDAYLGEIDGVIIGGVSARALRHFPGLQDTTGQAGFPKDAAIQVQPGDHVKIGDTTYLVNGPVEWDEPTIYGTDFGYRWLSVEASSN</sequence>
<organism evidence="1 2">
    <name type="scientific">Mycolicibacterium septicum DSM 44393</name>
    <dbReference type="NCBI Taxonomy" id="1341646"/>
    <lineage>
        <taxon>Bacteria</taxon>
        <taxon>Bacillati</taxon>
        <taxon>Actinomycetota</taxon>
        <taxon>Actinomycetes</taxon>
        <taxon>Mycobacteriales</taxon>
        <taxon>Mycobacteriaceae</taxon>
        <taxon>Mycolicibacterium</taxon>
    </lineage>
</organism>
<dbReference type="RefSeq" id="WP_044522694.1">
    <property type="nucleotide sequence ID" value="NZ_HG322953.1"/>
</dbReference>
<dbReference type="AlphaFoldDB" id="A0A7X6MRR9"/>
<gene>
    <name evidence="1" type="ORF">HGA11_22005</name>
</gene>
<dbReference type="EMBL" id="JAAXPJ010000009">
    <property type="protein sequence ID" value="NKZ13655.1"/>
    <property type="molecule type" value="Genomic_DNA"/>
</dbReference>
<dbReference type="Proteomes" id="UP000518188">
    <property type="component" value="Unassembled WGS sequence"/>
</dbReference>
<evidence type="ECO:0000313" key="1">
    <source>
        <dbReference type="EMBL" id="NKZ13655.1"/>
    </source>
</evidence>
<name>A0A7X6MRR9_9MYCO</name>
<proteinExistence type="predicted"/>
<evidence type="ECO:0000313" key="2">
    <source>
        <dbReference type="Proteomes" id="UP000518188"/>
    </source>
</evidence>
<evidence type="ECO:0008006" key="3">
    <source>
        <dbReference type="Google" id="ProtNLM"/>
    </source>
</evidence>